<reference evidence="1" key="1">
    <citation type="journal article" date="2015" name="Nature">
        <title>Complex archaea that bridge the gap between prokaryotes and eukaryotes.</title>
        <authorList>
            <person name="Spang A."/>
            <person name="Saw J.H."/>
            <person name="Jorgensen S.L."/>
            <person name="Zaremba-Niedzwiedzka K."/>
            <person name="Martijn J."/>
            <person name="Lind A.E."/>
            <person name="van Eijk R."/>
            <person name="Schleper C."/>
            <person name="Guy L."/>
            <person name="Ettema T.J."/>
        </authorList>
    </citation>
    <scope>NUCLEOTIDE SEQUENCE</scope>
</reference>
<organism evidence="1">
    <name type="scientific">marine sediment metagenome</name>
    <dbReference type="NCBI Taxonomy" id="412755"/>
    <lineage>
        <taxon>unclassified sequences</taxon>
        <taxon>metagenomes</taxon>
        <taxon>ecological metagenomes</taxon>
    </lineage>
</organism>
<protein>
    <submittedName>
        <fullName evidence="1">Uncharacterized protein</fullName>
    </submittedName>
</protein>
<proteinExistence type="predicted"/>
<dbReference type="EMBL" id="LAZR01000033">
    <property type="protein sequence ID" value="KKO01815.1"/>
    <property type="molecule type" value="Genomic_DNA"/>
</dbReference>
<comment type="caution">
    <text evidence="1">The sequence shown here is derived from an EMBL/GenBank/DDBJ whole genome shotgun (WGS) entry which is preliminary data.</text>
</comment>
<accession>A0A0F9VCR7</accession>
<name>A0A0F9VCR7_9ZZZZ</name>
<evidence type="ECO:0000313" key="1">
    <source>
        <dbReference type="EMBL" id="KKO01815.1"/>
    </source>
</evidence>
<dbReference type="AlphaFoldDB" id="A0A0F9VCR7"/>
<sequence length="282" mass="32149">MSKVIEETEPFKAAKSSSVYQLVEEDGSYCIKKVMTAITVEEEIPAGADANQLFKDFVTKKQERSGRRKYAISSEEAFTLHHAQGLPWTEIAGRVGQKGASLSQRMSAFTKEIASKYMKGADIHKMAKDLDISANHLHEVLSQRLDLDRDRLLENYESGGVMPPHDEDVNKVVEITNFLNDWESFRYQVVEPLVCEDPKLIDGKKILYSEVFYTVELKSGRQYRLSYHMAEAAWEHHWRPSYLESQMGMEVSSDPVVVIYDMFGSKSRYTEKALKGASEETN</sequence>
<gene>
    <name evidence="1" type="ORF">LCGC14_0111520</name>
</gene>